<gene>
    <name evidence="3" type="ORF">TRL7639_00452</name>
</gene>
<keyword evidence="1" id="KW-1133">Transmembrane helix</keyword>
<dbReference type="EMBL" id="FWFO01000001">
    <property type="protein sequence ID" value="SLN19668.1"/>
    <property type="molecule type" value="Genomic_DNA"/>
</dbReference>
<organism evidence="3 4">
    <name type="scientific">Falsiruegeria litorea R37</name>
    <dbReference type="NCBI Taxonomy" id="1200284"/>
    <lineage>
        <taxon>Bacteria</taxon>
        <taxon>Pseudomonadati</taxon>
        <taxon>Pseudomonadota</taxon>
        <taxon>Alphaproteobacteria</taxon>
        <taxon>Rhodobacterales</taxon>
        <taxon>Roseobacteraceae</taxon>
        <taxon>Falsiruegeria</taxon>
    </lineage>
</organism>
<feature type="domain" description="DUF112" evidence="2">
    <location>
        <begin position="17"/>
        <end position="440"/>
    </location>
</feature>
<dbReference type="RefSeq" id="WP_085794173.1">
    <property type="nucleotide sequence ID" value="NZ_FWFO01000001.1"/>
</dbReference>
<keyword evidence="1" id="KW-0472">Membrane</keyword>
<feature type="transmembrane region" description="Helical" evidence="1">
    <location>
        <begin position="393"/>
        <end position="409"/>
    </location>
</feature>
<protein>
    <submittedName>
        <fullName evidence="3">Tripartite tricarboxylate transporter TctA family protein</fullName>
    </submittedName>
</protein>
<evidence type="ECO:0000313" key="4">
    <source>
        <dbReference type="Proteomes" id="UP000193077"/>
    </source>
</evidence>
<keyword evidence="1" id="KW-0812">Transmembrane</keyword>
<dbReference type="PANTHER" id="PTHR35342">
    <property type="entry name" value="TRICARBOXYLIC TRANSPORT PROTEIN"/>
    <property type="match status" value="1"/>
</dbReference>
<dbReference type="AlphaFoldDB" id="A0A1Y5RL31"/>
<reference evidence="3 4" key="1">
    <citation type="submission" date="2017-03" db="EMBL/GenBank/DDBJ databases">
        <authorList>
            <person name="Afonso C.L."/>
            <person name="Miller P.J."/>
            <person name="Scott M.A."/>
            <person name="Spackman E."/>
            <person name="Goraichik I."/>
            <person name="Dimitrov K.M."/>
            <person name="Suarez D.L."/>
            <person name="Swayne D.E."/>
        </authorList>
    </citation>
    <scope>NUCLEOTIDE SEQUENCE [LARGE SCALE GENOMIC DNA]</scope>
    <source>
        <strain evidence="3 4">CECT 7639</strain>
    </source>
</reference>
<feature type="transmembrane region" description="Helical" evidence="1">
    <location>
        <begin position="16"/>
        <end position="36"/>
    </location>
</feature>
<name>A0A1Y5RL31_9RHOB</name>
<feature type="transmembrane region" description="Helical" evidence="1">
    <location>
        <begin position="197"/>
        <end position="217"/>
    </location>
</feature>
<feature type="transmembrane region" description="Helical" evidence="1">
    <location>
        <begin position="466"/>
        <end position="490"/>
    </location>
</feature>
<sequence>MELLNGFYTIFTTPETLMFVVLGAVLGVIVGAVPGLTASAAIAMLVPITYYIDPLSALAFLYVIGKAGRFGGSISAILFNTPGTTAAAATVIDGHALTKKGKAGKALKTATVASVIGDLVGEFILIFGALTIAQLTRELGPPDYFAIYVCAFLIIGSVISDSVLKGIASTLFGATLAMIGLDPITSEPRFDFGMVELYNGFSLVPLLIGLFVISEVFSQVFPARKGQEHHDEIRAKNPDDDRLSWAELKRCLPFIGRGSAIGSMVGLIPGVGSAVACFVAYGSSKAKAPNKDEWGKGAIEGVAAPEAANNAVSGPSMIPLLALGVPGSTIAAMLMGVFLIHGIQVGPKIFETSGDVVYGLFAAGLTGIVLYGLIGWFGGPLIGRVIDKVPQRLIYPTILAVALISAYTARSSMFDVMVACLFGLIGYFMRTLNFSPAATIIAFVLAPGAEQALRQSVLLTDDGFGIFLTRPVALVFFAIPLVAIGIRIVARMRAPKQAPEPQT</sequence>
<dbReference type="Proteomes" id="UP000193077">
    <property type="component" value="Unassembled WGS sequence"/>
</dbReference>
<feature type="transmembrane region" description="Helical" evidence="1">
    <location>
        <begin position="259"/>
        <end position="281"/>
    </location>
</feature>
<accession>A0A1Y5RL31</accession>
<dbReference type="InterPro" id="IPR002823">
    <property type="entry name" value="DUF112_TM"/>
</dbReference>
<feature type="transmembrane region" description="Helical" evidence="1">
    <location>
        <begin position="356"/>
        <end position="378"/>
    </location>
</feature>
<dbReference type="OrthoDB" id="9791872at2"/>
<evidence type="ECO:0000256" key="1">
    <source>
        <dbReference type="SAM" id="Phobius"/>
    </source>
</evidence>
<dbReference type="Pfam" id="PF01970">
    <property type="entry name" value="TctA"/>
    <property type="match status" value="1"/>
</dbReference>
<evidence type="ECO:0000313" key="3">
    <source>
        <dbReference type="EMBL" id="SLN19668.1"/>
    </source>
</evidence>
<feature type="transmembrane region" description="Helical" evidence="1">
    <location>
        <begin position="320"/>
        <end position="344"/>
    </location>
</feature>
<feature type="transmembrane region" description="Helical" evidence="1">
    <location>
        <begin position="144"/>
        <end position="160"/>
    </location>
</feature>
<evidence type="ECO:0000259" key="2">
    <source>
        <dbReference type="Pfam" id="PF01970"/>
    </source>
</evidence>
<feature type="transmembrane region" description="Helical" evidence="1">
    <location>
        <begin position="109"/>
        <end position="132"/>
    </location>
</feature>
<dbReference type="PANTHER" id="PTHR35342:SF5">
    <property type="entry name" value="TRICARBOXYLIC TRANSPORT PROTEIN"/>
    <property type="match status" value="1"/>
</dbReference>
<keyword evidence="4" id="KW-1185">Reference proteome</keyword>
<feature type="transmembrane region" description="Helical" evidence="1">
    <location>
        <begin position="167"/>
        <end position="185"/>
    </location>
</feature>
<feature type="transmembrane region" description="Helical" evidence="1">
    <location>
        <begin position="416"/>
        <end position="446"/>
    </location>
</feature>
<proteinExistence type="predicted"/>
<feature type="transmembrane region" description="Helical" evidence="1">
    <location>
        <begin position="42"/>
        <end position="64"/>
    </location>
</feature>